<dbReference type="GO" id="GO:0016740">
    <property type="term" value="F:transferase activity"/>
    <property type="evidence" value="ECO:0007669"/>
    <property type="project" value="UniProtKB-KW"/>
</dbReference>
<evidence type="ECO:0000256" key="2">
    <source>
        <dbReference type="ARBA" id="ARBA00022679"/>
    </source>
</evidence>
<dbReference type="Pfam" id="PF00201">
    <property type="entry name" value="UDPGT"/>
    <property type="match status" value="1"/>
</dbReference>
<dbReference type="AlphaFoldDB" id="A0ABD1WR78"/>
<proteinExistence type="inferred from homology"/>
<dbReference type="EMBL" id="JBFOLJ010000002">
    <property type="protein sequence ID" value="KAL2552209.1"/>
    <property type="molecule type" value="Genomic_DNA"/>
</dbReference>
<comment type="caution">
    <text evidence="3">The sequence shown here is derived from an EMBL/GenBank/DDBJ whole genome shotgun (WGS) entry which is preliminary data.</text>
</comment>
<protein>
    <submittedName>
        <fullName evidence="3">UDP-glycosyltransferase 83A1</fullName>
    </submittedName>
</protein>
<sequence length="456" mass="51493">MGNPHVLAIPYPAQGHVIPLMEVSLWLVKNGIKVTFVNTDFNHNRVVKALSNSDNIEELLNMVSIPDGLESWDDRNELGKLTESIFNVMPGELEALITTMNRSGKHEVSCVIADENMGWALEVADKMGIRRAAFWPAAAAMLGLGFRIPKLLDEGIVDSNGRPLKNQMIQLSPKMPSMNSMDLAWTSIGDPATQKIVFDVFVKNNKSVKLVEWIICNSSEVLEPGAFSLFPNIVPIGPLLASNRLGKSSGYFWPEDTACVDWLDQQPTNSVIYIAFGSFTVFDRTQFQELALGLELTNRPFLWVVRPDITDDTDKAFPKGFKDRVRSRGKTVGWAPQQRVLSHPSIACFISHCGWNSTTEGMSNGIPFLCWPYFADQFLNESYICEDWKVGLRFKKDENGIIRQEEIKNKIEQILEDKGYKERALNLQNKTMDSVRGGCSYKNFINFIEWIKDEKK</sequence>
<dbReference type="FunFam" id="3.40.50.2000:FF:000108">
    <property type="entry name" value="UDP-glycosyltransferase 83A1"/>
    <property type="match status" value="1"/>
</dbReference>
<accession>A0ABD1WR78</accession>
<gene>
    <name evidence="3" type="ORF">Fot_05828</name>
</gene>
<evidence type="ECO:0000313" key="3">
    <source>
        <dbReference type="EMBL" id="KAL2552209.1"/>
    </source>
</evidence>
<dbReference type="Proteomes" id="UP001604277">
    <property type="component" value="Unassembled WGS sequence"/>
</dbReference>
<dbReference type="PANTHER" id="PTHR11926">
    <property type="entry name" value="GLUCOSYL/GLUCURONOSYL TRANSFERASES"/>
    <property type="match status" value="1"/>
</dbReference>
<dbReference type="PANTHER" id="PTHR11926:SF1412">
    <property type="entry name" value="UDP-GLYCOSYLTRANSFERASE 83A1-LIKE"/>
    <property type="match status" value="1"/>
</dbReference>
<dbReference type="SUPFAM" id="SSF53756">
    <property type="entry name" value="UDP-Glycosyltransferase/glycogen phosphorylase"/>
    <property type="match status" value="1"/>
</dbReference>
<keyword evidence="4" id="KW-1185">Reference proteome</keyword>
<dbReference type="Gene3D" id="3.40.50.2000">
    <property type="entry name" value="Glycogen Phosphorylase B"/>
    <property type="match status" value="2"/>
</dbReference>
<dbReference type="InterPro" id="IPR002213">
    <property type="entry name" value="UDP_glucos_trans"/>
</dbReference>
<comment type="similarity">
    <text evidence="1">Belongs to the UDP-glycosyltransferase family.</text>
</comment>
<reference evidence="4" key="1">
    <citation type="submission" date="2024-07" db="EMBL/GenBank/DDBJ databases">
        <title>Two chromosome-level genome assemblies of Korean endemic species Abeliophyllum distichum and Forsythia ovata (Oleaceae).</title>
        <authorList>
            <person name="Jang H."/>
        </authorList>
    </citation>
    <scope>NUCLEOTIDE SEQUENCE [LARGE SCALE GENOMIC DNA]</scope>
</reference>
<evidence type="ECO:0000256" key="1">
    <source>
        <dbReference type="ARBA" id="ARBA00009995"/>
    </source>
</evidence>
<name>A0ABD1WR78_9LAMI</name>
<evidence type="ECO:0000313" key="4">
    <source>
        <dbReference type="Proteomes" id="UP001604277"/>
    </source>
</evidence>
<dbReference type="CDD" id="cd03784">
    <property type="entry name" value="GT1_Gtf-like"/>
    <property type="match status" value="1"/>
</dbReference>
<organism evidence="3 4">
    <name type="scientific">Forsythia ovata</name>
    <dbReference type="NCBI Taxonomy" id="205694"/>
    <lineage>
        <taxon>Eukaryota</taxon>
        <taxon>Viridiplantae</taxon>
        <taxon>Streptophyta</taxon>
        <taxon>Embryophyta</taxon>
        <taxon>Tracheophyta</taxon>
        <taxon>Spermatophyta</taxon>
        <taxon>Magnoliopsida</taxon>
        <taxon>eudicotyledons</taxon>
        <taxon>Gunneridae</taxon>
        <taxon>Pentapetalae</taxon>
        <taxon>asterids</taxon>
        <taxon>lamiids</taxon>
        <taxon>Lamiales</taxon>
        <taxon>Oleaceae</taxon>
        <taxon>Forsythieae</taxon>
        <taxon>Forsythia</taxon>
    </lineage>
</organism>
<keyword evidence="2" id="KW-0808">Transferase</keyword>
<dbReference type="FunFam" id="3.40.50.2000:FF:000061">
    <property type="entry name" value="UDP-glycosyltransferase 83A1"/>
    <property type="match status" value="1"/>
</dbReference>